<reference evidence="1" key="2">
    <citation type="journal article" date="2022" name="New Phytol.">
        <title>Evolutionary transition to the ectomycorrhizal habit in the genomes of a hyperdiverse lineage of mushroom-forming fungi.</title>
        <authorList>
            <person name="Looney B."/>
            <person name="Miyauchi S."/>
            <person name="Morin E."/>
            <person name="Drula E."/>
            <person name="Courty P.E."/>
            <person name="Kohler A."/>
            <person name="Kuo A."/>
            <person name="LaButti K."/>
            <person name="Pangilinan J."/>
            <person name="Lipzen A."/>
            <person name="Riley R."/>
            <person name="Andreopoulos W."/>
            <person name="He G."/>
            <person name="Johnson J."/>
            <person name="Nolan M."/>
            <person name="Tritt A."/>
            <person name="Barry K.W."/>
            <person name="Grigoriev I.V."/>
            <person name="Nagy L.G."/>
            <person name="Hibbett D."/>
            <person name="Henrissat B."/>
            <person name="Matheny P.B."/>
            <person name="Labbe J."/>
            <person name="Martin F.M."/>
        </authorList>
    </citation>
    <scope>NUCLEOTIDE SEQUENCE</scope>
    <source>
        <strain evidence="1">HHB10654</strain>
    </source>
</reference>
<proteinExistence type="predicted"/>
<name>A0ACB8T7S6_9AGAM</name>
<protein>
    <submittedName>
        <fullName evidence="1">Uncharacterized protein</fullName>
    </submittedName>
</protein>
<comment type="caution">
    <text evidence="1">The sequence shown here is derived from an EMBL/GenBank/DDBJ whole genome shotgun (WGS) entry which is preliminary data.</text>
</comment>
<keyword evidence="2" id="KW-1185">Reference proteome</keyword>
<organism evidence="1 2">
    <name type="scientific">Artomyces pyxidatus</name>
    <dbReference type="NCBI Taxonomy" id="48021"/>
    <lineage>
        <taxon>Eukaryota</taxon>
        <taxon>Fungi</taxon>
        <taxon>Dikarya</taxon>
        <taxon>Basidiomycota</taxon>
        <taxon>Agaricomycotina</taxon>
        <taxon>Agaricomycetes</taxon>
        <taxon>Russulales</taxon>
        <taxon>Auriscalpiaceae</taxon>
        <taxon>Artomyces</taxon>
    </lineage>
</organism>
<evidence type="ECO:0000313" key="1">
    <source>
        <dbReference type="EMBL" id="KAI0064820.1"/>
    </source>
</evidence>
<dbReference type="EMBL" id="MU277197">
    <property type="protein sequence ID" value="KAI0064820.1"/>
    <property type="molecule type" value="Genomic_DNA"/>
</dbReference>
<reference evidence="1" key="1">
    <citation type="submission" date="2021-03" db="EMBL/GenBank/DDBJ databases">
        <authorList>
            <consortium name="DOE Joint Genome Institute"/>
            <person name="Ahrendt S."/>
            <person name="Looney B.P."/>
            <person name="Miyauchi S."/>
            <person name="Morin E."/>
            <person name="Drula E."/>
            <person name="Courty P.E."/>
            <person name="Chicoki N."/>
            <person name="Fauchery L."/>
            <person name="Kohler A."/>
            <person name="Kuo A."/>
            <person name="Labutti K."/>
            <person name="Pangilinan J."/>
            <person name="Lipzen A."/>
            <person name="Riley R."/>
            <person name="Andreopoulos W."/>
            <person name="He G."/>
            <person name="Johnson J."/>
            <person name="Barry K.W."/>
            <person name="Grigoriev I.V."/>
            <person name="Nagy L."/>
            <person name="Hibbett D."/>
            <person name="Henrissat B."/>
            <person name="Matheny P.B."/>
            <person name="Labbe J."/>
            <person name="Martin F."/>
        </authorList>
    </citation>
    <scope>NUCLEOTIDE SEQUENCE</scope>
    <source>
        <strain evidence="1">HHB10654</strain>
    </source>
</reference>
<sequence>MELPEEIEEVFLSEKCQQELKHYFDNILDDVYCQSRQLGNYDDMETIENAMTTMTGINGELYIVSRAKEEVEFEVVGYLSKKCLPPIKFAQDREIYKPELLRQMVTIVAPGDAFLRALTARQTLYRFMEEWSPHGSFVPFVPATAEGMNVFQASAFLLTARKVADQPGNGDRLDKIPWNIDDHGFIARMVRQGRFPLVRDNHVFQPGLFRRGHLVRATVTFRGVKTRAGKYYFASVLRSLTLLSRSGSHVIHALRADRASMSGGTVQSPTLFRPMKRAIPEDAIDICEATRQKFARLAVEKDEDMPDDAMKVDTSPLGILNAQNSAFPENRNGFST</sequence>
<accession>A0ACB8T7S6</accession>
<gene>
    <name evidence="1" type="ORF">BV25DRAFT_1836671</name>
</gene>
<evidence type="ECO:0000313" key="2">
    <source>
        <dbReference type="Proteomes" id="UP000814140"/>
    </source>
</evidence>
<dbReference type="Proteomes" id="UP000814140">
    <property type="component" value="Unassembled WGS sequence"/>
</dbReference>